<dbReference type="EC" id="3.6.1.22" evidence="4"/>
<keyword evidence="5" id="KW-0479">Metal-binding</keyword>
<dbReference type="PROSITE" id="PS51462">
    <property type="entry name" value="NUDIX"/>
    <property type="match status" value="1"/>
</dbReference>
<dbReference type="GO" id="GO:0046872">
    <property type="term" value="F:metal ion binding"/>
    <property type="evidence" value="ECO:0007669"/>
    <property type="project" value="UniProtKB-KW"/>
</dbReference>
<evidence type="ECO:0000259" key="11">
    <source>
        <dbReference type="PROSITE" id="PS51462"/>
    </source>
</evidence>
<evidence type="ECO:0000256" key="5">
    <source>
        <dbReference type="ARBA" id="ARBA00022723"/>
    </source>
</evidence>
<evidence type="ECO:0000256" key="1">
    <source>
        <dbReference type="ARBA" id="ARBA00001946"/>
    </source>
</evidence>
<dbReference type="CDD" id="cd03429">
    <property type="entry name" value="NUDIX_NADH_pyrophosphatase_Nudt13"/>
    <property type="match status" value="1"/>
</dbReference>
<comment type="cofactor">
    <cofactor evidence="1">
        <name>Mg(2+)</name>
        <dbReference type="ChEBI" id="CHEBI:18420"/>
    </cofactor>
</comment>
<dbReference type="InterPro" id="IPR015797">
    <property type="entry name" value="NUDIX_hydrolase-like_dom_sf"/>
</dbReference>
<evidence type="ECO:0000256" key="10">
    <source>
        <dbReference type="SAM" id="MobiDB-lite"/>
    </source>
</evidence>
<dbReference type="AlphaFoldDB" id="A0A846TTX1"/>
<dbReference type="SUPFAM" id="SSF55811">
    <property type="entry name" value="Nudix"/>
    <property type="match status" value="1"/>
</dbReference>
<sequence>MPLSVSALQRRSPERDQADQRPAAALTLVMLNGRMPVAGGRLVLVARDQLPQTGEDPRLPEVYLGEITQPDGGGVTVRAFEDDDDAHATVEVVRSTHQGSEAKDQPLEFATLRAVATALADTEPVHAALAVTAQAVTAWHVDHPRCPRCGEVTEVRRSGWMRRCPVDSSMHFPRTDPAIIVAVTDGDPDPQRERLLLGQAAAWRGNRFSTLAGFVEPGESIEQAVVREIQEEAAIQVGDVRYLGSQPWPFPRSLMIGCTAVWESGQAQPDGHEVVDLRWFTREQLRQSAEQGSLTLPGKVSIARALIEHWLGHQLPESGW</sequence>
<dbReference type="InterPro" id="IPR000086">
    <property type="entry name" value="NUDIX_hydrolase_dom"/>
</dbReference>
<dbReference type="EMBL" id="JAAVUN010000006">
    <property type="protein sequence ID" value="NKE09204.1"/>
    <property type="molecule type" value="Genomic_DNA"/>
</dbReference>
<name>A0A846TTX1_9MICC</name>
<comment type="cofactor">
    <cofactor evidence="2">
        <name>Zn(2+)</name>
        <dbReference type="ChEBI" id="CHEBI:29105"/>
    </cofactor>
</comment>
<keyword evidence="13" id="KW-1185">Reference proteome</keyword>
<dbReference type="Gene3D" id="3.90.79.20">
    <property type="match status" value="1"/>
</dbReference>
<keyword evidence="6 12" id="KW-0378">Hydrolase</keyword>
<evidence type="ECO:0000256" key="6">
    <source>
        <dbReference type="ARBA" id="ARBA00022801"/>
    </source>
</evidence>
<dbReference type="Pfam" id="PF00293">
    <property type="entry name" value="NUDIX"/>
    <property type="match status" value="1"/>
</dbReference>
<comment type="catalytic activity">
    <reaction evidence="9">
        <text>a 5'-end NAD(+)-phospho-ribonucleoside in mRNA + H2O = a 5'-end phospho-adenosine-phospho-ribonucleoside in mRNA + beta-nicotinamide D-ribonucleotide + 2 H(+)</text>
        <dbReference type="Rhea" id="RHEA:60876"/>
        <dbReference type="Rhea" id="RHEA-COMP:15698"/>
        <dbReference type="Rhea" id="RHEA-COMP:15719"/>
        <dbReference type="ChEBI" id="CHEBI:14649"/>
        <dbReference type="ChEBI" id="CHEBI:15377"/>
        <dbReference type="ChEBI" id="CHEBI:15378"/>
        <dbReference type="ChEBI" id="CHEBI:144029"/>
        <dbReference type="ChEBI" id="CHEBI:144051"/>
    </reaction>
    <physiologicalReaction direction="left-to-right" evidence="9">
        <dbReference type="Rhea" id="RHEA:60877"/>
    </physiologicalReaction>
</comment>
<dbReference type="GO" id="GO:0006742">
    <property type="term" value="P:NADP+ catabolic process"/>
    <property type="evidence" value="ECO:0007669"/>
    <property type="project" value="TreeGrafter"/>
</dbReference>
<dbReference type="NCBIfam" id="NF001299">
    <property type="entry name" value="PRK00241.1"/>
    <property type="match status" value="1"/>
</dbReference>
<evidence type="ECO:0000256" key="8">
    <source>
        <dbReference type="ARBA" id="ARBA00023027"/>
    </source>
</evidence>
<dbReference type="GO" id="GO:0035529">
    <property type="term" value="F:NADH pyrophosphatase activity"/>
    <property type="evidence" value="ECO:0007669"/>
    <property type="project" value="TreeGrafter"/>
</dbReference>
<evidence type="ECO:0000313" key="13">
    <source>
        <dbReference type="Proteomes" id="UP000521379"/>
    </source>
</evidence>
<organism evidence="12 13">
    <name type="scientific">Kocuria subflava</name>
    <dbReference type="NCBI Taxonomy" id="1736139"/>
    <lineage>
        <taxon>Bacteria</taxon>
        <taxon>Bacillati</taxon>
        <taxon>Actinomycetota</taxon>
        <taxon>Actinomycetes</taxon>
        <taxon>Micrococcales</taxon>
        <taxon>Micrococcaceae</taxon>
        <taxon>Kocuria</taxon>
    </lineage>
</organism>
<evidence type="ECO:0000256" key="7">
    <source>
        <dbReference type="ARBA" id="ARBA00022842"/>
    </source>
</evidence>
<proteinExistence type="inferred from homology"/>
<evidence type="ECO:0000256" key="2">
    <source>
        <dbReference type="ARBA" id="ARBA00001947"/>
    </source>
</evidence>
<dbReference type="Pfam" id="PF09297">
    <property type="entry name" value="Zn_ribbon_NUD"/>
    <property type="match status" value="1"/>
</dbReference>
<dbReference type="GO" id="GO:0019677">
    <property type="term" value="P:NAD+ catabolic process"/>
    <property type="evidence" value="ECO:0007669"/>
    <property type="project" value="TreeGrafter"/>
</dbReference>
<comment type="caution">
    <text evidence="12">The sequence shown here is derived from an EMBL/GenBank/DDBJ whole genome shotgun (WGS) entry which is preliminary data.</text>
</comment>
<dbReference type="InterPro" id="IPR015376">
    <property type="entry name" value="Znr_NADH_PPase"/>
</dbReference>
<dbReference type="InterPro" id="IPR050241">
    <property type="entry name" value="NAD-cap_RNA_hydrolase_NudC"/>
</dbReference>
<dbReference type="PANTHER" id="PTHR42904:SF6">
    <property type="entry name" value="NAD-CAPPED RNA HYDROLASE NUDT12"/>
    <property type="match status" value="1"/>
</dbReference>
<dbReference type="Proteomes" id="UP000521379">
    <property type="component" value="Unassembled WGS sequence"/>
</dbReference>
<dbReference type="GO" id="GO:0005829">
    <property type="term" value="C:cytosol"/>
    <property type="evidence" value="ECO:0007669"/>
    <property type="project" value="TreeGrafter"/>
</dbReference>
<comment type="similarity">
    <text evidence="3">Belongs to the Nudix hydrolase family. NudC subfamily.</text>
</comment>
<dbReference type="PANTHER" id="PTHR42904">
    <property type="entry name" value="NUDIX HYDROLASE, NUDC SUBFAMILY"/>
    <property type="match status" value="1"/>
</dbReference>
<evidence type="ECO:0000256" key="4">
    <source>
        <dbReference type="ARBA" id="ARBA00012381"/>
    </source>
</evidence>
<evidence type="ECO:0000313" key="12">
    <source>
        <dbReference type="EMBL" id="NKE09204.1"/>
    </source>
</evidence>
<dbReference type="Gene3D" id="3.90.79.10">
    <property type="entry name" value="Nucleoside Triphosphate Pyrophosphohydrolase"/>
    <property type="match status" value="1"/>
</dbReference>
<keyword evidence="7" id="KW-0460">Magnesium</keyword>
<feature type="region of interest" description="Disordered" evidence="10">
    <location>
        <begin position="1"/>
        <end position="21"/>
    </location>
</feature>
<feature type="domain" description="Nudix hydrolase" evidence="11">
    <location>
        <begin position="173"/>
        <end position="308"/>
    </location>
</feature>
<dbReference type="InterPro" id="IPR049734">
    <property type="entry name" value="NudC-like_C"/>
</dbReference>
<gene>
    <name evidence="12" type="primary">nudC</name>
    <name evidence="12" type="ORF">GTW58_04460</name>
</gene>
<evidence type="ECO:0000256" key="3">
    <source>
        <dbReference type="ARBA" id="ARBA00009595"/>
    </source>
</evidence>
<evidence type="ECO:0000256" key="9">
    <source>
        <dbReference type="ARBA" id="ARBA00023679"/>
    </source>
</evidence>
<accession>A0A846TTX1</accession>
<protein>
    <recommendedName>
        <fullName evidence="4">NAD(+) diphosphatase</fullName>
        <ecNumber evidence="4">3.6.1.22</ecNumber>
    </recommendedName>
</protein>
<reference evidence="12 13" key="1">
    <citation type="submission" date="2020-02" db="EMBL/GenBank/DDBJ databases">
        <authorList>
            <person name="Sun Q."/>
        </authorList>
    </citation>
    <scope>NUCLEOTIDE SEQUENCE [LARGE SCALE GENOMIC DNA]</scope>
    <source>
        <strain evidence="12 13">YIM 13062</strain>
    </source>
</reference>
<keyword evidence="8" id="KW-0520">NAD</keyword>